<accession>A0AAW1WUR7</accession>
<comment type="caution">
    <text evidence="1">The sequence shown here is derived from an EMBL/GenBank/DDBJ whole genome shotgun (WGS) entry which is preliminary data.</text>
</comment>
<reference evidence="1 2" key="1">
    <citation type="journal article" date="2023" name="G3 (Bethesda)">
        <title>A chromosome-length genome assembly and annotation of blackberry (Rubus argutus, cv. 'Hillquist').</title>
        <authorList>
            <person name="Bruna T."/>
            <person name="Aryal R."/>
            <person name="Dudchenko O."/>
            <person name="Sargent D.J."/>
            <person name="Mead D."/>
            <person name="Buti M."/>
            <person name="Cavallini A."/>
            <person name="Hytonen T."/>
            <person name="Andres J."/>
            <person name="Pham M."/>
            <person name="Weisz D."/>
            <person name="Mascagni F."/>
            <person name="Usai G."/>
            <person name="Natali L."/>
            <person name="Bassil N."/>
            <person name="Fernandez G.E."/>
            <person name="Lomsadze A."/>
            <person name="Armour M."/>
            <person name="Olukolu B."/>
            <person name="Poorten T."/>
            <person name="Britton C."/>
            <person name="Davik J."/>
            <person name="Ashrafi H."/>
            <person name="Aiden E.L."/>
            <person name="Borodovsky M."/>
            <person name="Worthington M."/>
        </authorList>
    </citation>
    <scope>NUCLEOTIDE SEQUENCE [LARGE SCALE GENOMIC DNA]</scope>
    <source>
        <strain evidence="1">PI 553951</strain>
    </source>
</reference>
<gene>
    <name evidence="1" type="ORF">M0R45_025695</name>
</gene>
<dbReference type="InterPro" id="IPR011043">
    <property type="entry name" value="Gal_Oxase/kelch_b-propeller"/>
</dbReference>
<protein>
    <submittedName>
        <fullName evidence="1">Uncharacterized protein</fullName>
    </submittedName>
</protein>
<evidence type="ECO:0000313" key="2">
    <source>
        <dbReference type="Proteomes" id="UP001457282"/>
    </source>
</evidence>
<dbReference type="Proteomes" id="UP001457282">
    <property type="component" value="Unassembled WGS sequence"/>
</dbReference>
<dbReference type="SUPFAM" id="SSF50965">
    <property type="entry name" value="Galactose oxidase, central domain"/>
    <property type="match status" value="1"/>
</dbReference>
<proteinExistence type="predicted"/>
<evidence type="ECO:0000313" key="1">
    <source>
        <dbReference type="EMBL" id="KAK9928565.1"/>
    </source>
</evidence>
<keyword evidence="2" id="KW-1185">Reference proteome</keyword>
<organism evidence="1 2">
    <name type="scientific">Rubus argutus</name>
    <name type="common">Southern blackberry</name>
    <dbReference type="NCBI Taxonomy" id="59490"/>
    <lineage>
        <taxon>Eukaryota</taxon>
        <taxon>Viridiplantae</taxon>
        <taxon>Streptophyta</taxon>
        <taxon>Embryophyta</taxon>
        <taxon>Tracheophyta</taxon>
        <taxon>Spermatophyta</taxon>
        <taxon>Magnoliopsida</taxon>
        <taxon>eudicotyledons</taxon>
        <taxon>Gunneridae</taxon>
        <taxon>Pentapetalae</taxon>
        <taxon>rosids</taxon>
        <taxon>fabids</taxon>
        <taxon>Rosales</taxon>
        <taxon>Rosaceae</taxon>
        <taxon>Rosoideae</taxon>
        <taxon>Rosoideae incertae sedis</taxon>
        <taxon>Rubus</taxon>
    </lineage>
</organism>
<name>A0AAW1WUR7_RUBAR</name>
<sequence>MSAAMRWYGRRGIATMFEGMGGIRKEEAATLTSSRFPEIIRRDSTSFTAAGEKDKKQGREIHTGATGSLKKDKFLYLCFWENQRSFITHRIQCIRLSHVLAAKGTSTSDVNSPPQLKQAAIRCGPDTAVPHEVSSCVVGSKFLFSGGVLHKKPKDGWSAYPVEEISEFETDPTAEPIPTFKPSTLPMFNYNKNISKPPPGSVYPSVFEVDGKLYCLGYCFSGGDYGDSEPYVPVASFEVFDPKEEEGQWLPLDLPPCDPHIADGYMPGINFTHAVAGSNILLWAMKFPGVFRFDVTHPENGWTELNGYVRERIPHLGDYGGAKILILKLQQQQQQNSDHGYVMFSCDSRMSSPEDIEVFLMSHECDSLTSMEPLLLPHLPRCVWPYNFEASGCSLFHIEGQKVGIVFNGAQHDCDGLDVEKVTVVVITFEYEMITTYLNYDIKYKFISARCLEYSPNQRWNPEVPRTCGSDLIGVYVL</sequence>
<dbReference type="AlphaFoldDB" id="A0AAW1WUR7"/>
<dbReference type="EMBL" id="JBEDUW010000005">
    <property type="protein sequence ID" value="KAK9928565.1"/>
    <property type="molecule type" value="Genomic_DNA"/>
</dbReference>